<dbReference type="OrthoDB" id="7827013at2759"/>
<accession>B3N1Q9</accession>
<evidence type="ECO:0000313" key="2">
    <source>
        <dbReference type="EMBL" id="EDV34028.1"/>
    </source>
</evidence>
<dbReference type="AlphaFoldDB" id="B3N1Q9"/>
<keyword evidence="3" id="KW-1185">Reference proteome</keyword>
<evidence type="ECO:0000313" key="3">
    <source>
        <dbReference type="Proteomes" id="UP000007801"/>
    </source>
</evidence>
<dbReference type="OMA" id="GIYCENI"/>
<feature type="chain" id="PRO_5002794030" evidence="1">
    <location>
        <begin position="17"/>
        <end position="154"/>
    </location>
</feature>
<dbReference type="GeneID" id="6502492"/>
<dbReference type="InParanoid" id="B3N1Q9"/>
<sequence length="154" mass="17294">MLGPIVILILIDLATSKLDVVRTSELRSPKCVDCEGIQSQCTVYREGHFCANHADKGIIQKNHIYMSRTEKLLDCLPDDFNVTGPIMDYCCLWTPEIGCRQLAGHLYQKHSDWREACDICVKVCACEENRVVSAGVRLTSSIKWLLLVVVLALL</sequence>
<feature type="signal peptide" evidence="1">
    <location>
        <begin position="1"/>
        <end position="16"/>
    </location>
</feature>
<dbReference type="HOGENOM" id="CLU_1596287_0_0_1"/>
<name>B3N1Q9_DROAN</name>
<dbReference type="PhylomeDB" id="B3N1Q9"/>
<gene>
    <name evidence="2" type="primary">Dana\GF19746</name>
    <name evidence="2" type="synonym">dana_GLEANR_22152</name>
    <name evidence="2" type="ORF">GF19746</name>
</gene>
<dbReference type="KEGG" id="dan:6502492"/>
<keyword evidence="1" id="KW-0732">Signal</keyword>
<proteinExistence type="predicted"/>
<dbReference type="Proteomes" id="UP000007801">
    <property type="component" value="Unassembled WGS sequence"/>
</dbReference>
<dbReference type="STRING" id="7217.B3N1Q9"/>
<protein>
    <submittedName>
        <fullName evidence="2">Uncharacterized protein</fullName>
    </submittedName>
</protein>
<organism evidence="2 3">
    <name type="scientific">Drosophila ananassae</name>
    <name type="common">Fruit fly</name>
    <dbReference type="NCBI Taxonomy" id="7217"/>
    <lineage>
        <taxon>Eukaryota</taxon>
        <taxon>Metazoa</taxon>
        <taxon>Ecdysozoa</taxon>
        <taxon>Arthropoda</taxon>
        <taxon>Hexapoda</taxon>
        <taxon>Insecta</taxon>
        <taxon>Pterygota</taxon>
        <taxon>Neoptera</taxon>
        <taxon>Endopterygota</taxon>
        <taxon>Diptera</taxon>
        <taxon>Brachycera</taxon>
        <taxon>Muscomorpha</taxon>
        <taxon>Ephydroidea</taxon>
        <taxon>Drosophilidae</taxon>
        <taxon>Drosophila</taxon>
        <taxon>Sophophora</taxon>
    </lineage>
</organism>
<evidence type="ECO:0000256" key="1">
    <source>
        <dbReference type="SAM" id="SignalP"/>
    </source>
</evidence>
<dbReference type="EMBL" id="CH902661">
    <property type="protein sequence ID" value="EDV34028.1"/>
    <property type="molecule type" value="Genomic_DNA"/>
</dbReference>
<reference evidence="2 3" key="1">
    <citation type="journal article" date="2007" name="Nature">
        <title>Evolution of genes and genomes on the Drosophila phylogeny.</title>
        <authorList>
            <consortium name="Drosophila 12 Genomes Consortium"/>
            <person name="Clark A.G."/>
            <person name="Eisen M.B."/>
            <person name="Smith D.R."/>
            <person name="Bergman C.M."/>
            <person name="Oliver B."/>
            <person name="Markow T.A."/>
            <person name="Kaufman T.C."/>
            <person name="Kellis M."/>
            <person name="Gelbart W."/>
            <person name="Iyer V.N."/>
            <person name="Pollard D.A."/>
            <person name="Sackton T.B."/>
            <person name="Larracuente A.M."/>
            <person name="Singh N.D."/>
            <person name="Abad J.P."/>
            <person name="Abt D.N."/>
            <person name="Adryan B."/>
            <person name="Aguade M."/>
            <person name="Akashi H."/>
            <person name="Anderson W.W."/>
            <person name="Aquadro C.F."/>
            <person name="Ardell D.H."/>
            <person name="Arguello R."/>
            <person name="Artieri C.G."/>
            <person name="Barbash D.A."/>
            <person name="Barker D."/>
            <person name="Barsanti P."/>
            <person name="Batterham P."/>
            <person name="Batzoglou S."/>
            <person name="Begun D."/>
            <person name="Bhutkar A."/>
            <person name="Blanco E."/>
            <person name="Bosak S.A."/>
            <person name="Bradley R.K."/>
            <person name="Brand A.D."/>
            <person name="Brent M.R."/>
            <person name="Brooks A.N."/>
            <person name="Brown R.H."/>
            <person name="Butlin R.K."/>
            <person name="Caggese C."/>
            <person name="Calvi B.R."/>
            <person name="Bernardo de Carvalho A."/>
            <person name="Caspi A."/>
            <person name="Castrezana S."/>
            <person name="Celniker S.E."/>
            <person name="Chang J.L."/>
            <person name="Chapple C."/>
            <person name="Chatterji S."/>
            <person name="Chinwalla A."/>
            <person name="Civetta A."/>
            <person name="Clifton S.W."/>
            <person name="Comeron J.M."/>
            <person name="Costello J.C."/>
            <person name="Coyne J.A."/>
            <person name="Daub J."/>
            <person name="David R.G."/>
            <person name="Delcher A.L."/>
            <person name="Delehaunty K."/>
            <person name="Do C.B."/>
            <person name="Ebling H."/>
            <person name="Edwards K."/>
            <person name="Eickbush T."/>
            <person name="Evans J.D."/>
            <person name="Filipski A."/>
            <person name="Findeiss S."/>
            <person name="Freyhult E."/>
            <person name="Fulton L."/>
            <person name="Fulton R."/>
            <person name="Garcia A.C."/>
            <person name="Gardiner A."/>
            <person name="Garfield D.A."/>
            <person name="Garvin B.E."/>
            <person name="Gibson G."/>
            <person name="Gilbert D."/>
            <person name="Gnerre S."/>
            <person name="Godfrey J."/>
            <person name="Good R."/>
            <person name="Gotea V."/>
            <person name="Gravely B."/>
            <person name="Greenberg A.J."/>
            <person name="Griffiths-Jones S."/>
            <person name="Gross S."/>
            <person name="Guigo R."/>
            <person name="Gustafson E.A."/>
            <person name="Haerty W."/>
            <person name="Hahn M.W."/>
            <person name="Halligan D.L."/>
            <person name="Halpern A.L."/>
            <person name="Halter G.M."/>
            <person name="Han M.V."/>
            <person name="Heger A."/>
            <person name="Hillier L."/>
            <person name="Hinrichs A.S."/>
            <person name="Holmes I."/>
            <person name="Hoskins R.A."/>
            <person name="Hubisz M.J."/>
            <person name="Hultmark D."/>
            <person name="Huntley M.A."/>
            <person name="Jaffe D.B."/>
            <person name="Jagadeeshan S."/>
            <person name="Jeck W.R."/>
            <person name="Johnson J."/>
            <person name="Jones C.D."/>
            <person name="Jordan W.C."/>
            <person name="Karpen G.H."/>
            <person name="Kataoka E."/>
            <person name="Keightley P.D."/>
            <person name="Kheradpour P."/>
            <person name="Kirkness E.F."/>
            <person name="Koerich L.B."/>
            <person name="Kristiansen K."/>
            <person name="Kudrna D."/>
            <person name="Kulathinal R.J."/>
            <person name="Kumar S."/>
            <person name="Kwok R."/>
            <person name="Lander E."/>
            <person name="Langley C.H."/>
            <person name="Lapoint R."/>
            <person name="Lazzaro B.P."/>
            <person name="Lee S.J."/>
            <person name="Levesque L."/>
            <person name="Li R."/>
            <person name="Lin C.F."/>
            <person name="Lin M.F."/>
            <person name="Lindblad-Toh K."/>
            <person name="Llopart A."/>
            <person name="Long M."/>
            <person name="Low L."/>
            <person name="Lozovsky E."/>
            <person name="Lu J."/>
            <person name="Luo M."/>
            <person name="Machado C.A."/>
            <person name="Makalowski W."/>
            <person name="Marzo M."/>
            <person name="Matsuda M."/>
            <person name="Matzkin L."/>
            <person name="McAllister B."/>
            <person name="McBride C.S."/>
            <person name="McKernan B."/>
            <person name="McKernan K."/>
            <person name="Mendez-Lago M."/>
            <person name="Minx P."/>
            <person name="Mollenhauer M.U."/>
            <person name="Montooth K."/>
            <person name="Mount S.M."/>
            <person name="Mu X."/>
            <person name="Myers E."/>
            <person name="Negre B."/>
            <person name="Newfeld S."/>
            <person name="Nielsen R."/>
            <person name="Noor M.A."/>
            <person name="O'Grady P."/>
            <person name="Pachter L."/>
            <person name="Papaceit M."/>
            <person name="Parisi M.J."/>
            <person name="Parisi M."/>
            <person name="Parts L."/>
            <person name="Pedersen J.S."/>
            <person name="Pesole G."/>
            <person name="Phillippy A.M."/>
            <person name="Ponting C.P."/>
            <person name="Pop M."/>
            <person name="Porcelli D."/>
            <person name="Powell J.R."/>
            <person name="Prohaska S."/>
            <person name="Pruitt K."/>
            <person name="Puig M."/>
            <person name="Quesneville H."/>
            <person name="Ram K.R."/>
            <person name="Rand D."/>
            <person name="Rasmussen M.D."/>
            <person name="Reed L.K."/>
            <person name="Reenan R."/>
            <person name="Reily A."/>
            <person name="Remington K.A."/>
            <person name="Rieger T.T."/>
            <person name="Ritchie M.G."/>
            <person name="Robin C."/>
            <person name="Rogers Y.H."/>
            <person name="Rohde C."/>
            <person name="Rozas J."/>
            <person name="Rubenfield M.J."/>
            <person name="Ruiz A."/>
            <person name="Russo S."/>
            <person name="Salzberg S.L."/>
            <person name="Sanchez-Gracia A."/>
            <person name="Saranga D.J."/>
            <person name="Sato H."/>
            <person name="Schaeffer S.W."/>
            <person name="Schatz M.C."/>
            <person name="Schlenke T."/>
            <person name="Schwartz R."/>
            <person name="Segarra C."/>
            <person name="Singh R.S."/>
            <person name="Sirot L."/>
            <person name="Sirota M."/>
            <person name="Sisneros N.B."/>
            <person name="Smith C.D."/>
            <person name="Smith T.F."/>
            <person name="Spieth J."/>
            <person name="Stage D.E."/>
            <person name="Stark A."/>
            <person name="Stephan W."/>
            <person name="Strausberg R.L."/>
            <person name="Strempel S."/>
            <person name="Sturgill D."/>
            <person name="Sutton G."/>
            <person name="Sutton G.G."/>
            <person name="Tao W."/>
            <person name="Teichmann S."/>
            <person name="Tobari Y.N."/>
            <person name="Tomimura Y."/>
            <person name="Tsolas J.M."/>
            <person name="Valente V.L."/>
            <person name="Venter E."/>
            <person name="Venter J.C."/>
            <person name="Vicario S."/>
            <person name="Vieira F.G."/>
            <person name="Vilella A.J."/>
            <person name="Villasante A."/>
            <person name="Walenz B."/>
            <person name="Wang J."/>
            <person name="Wasserman M."/>
            <person name="Watts T."/>
            <person name="Wilson D."/>
            <person name="Wilson R.K."/>
            <person name="Wing R.A."/>
            <person name="Wolfner M.F."/>
            <person name="Wong A."/>
            <person name="Wong G.K."/>
            <person name="Wu C.I."/>
            <person name="Wu G."/>
            <person name="Yamamoto D."/>
            <person name="Yang H.P."/>
            <person name="Yang S.P."/>
            <person name="Yorke J.A."/>
            <person name="Yoshida K."/>
            <person name="Zdobnov E."/>
            <person name="Zhang P."/>
            <person name="Zhang Y."/>
            <person name="Zimin A.V."/>
            <person name="Baldwin J."/>
            <person name="Abdouelleil A."/>
            <person name="Abdulkadir J."/>
            <person name="Abebe A."/>
            <person name="Abera B."/>
            <person name="Abreu J."/>
            <person name="Acer S.C."/>
            <person name="Aftuck L."/>
            <person name="Alexander A."/>
            <person name="An P."/>
            <person name="Anderson E."/>
            <person name="Anderson S."/>
            <person name="Arachi H."/>
            <person name="Azer M."/>
            <person name="Bachantsang P."/>
            <person name="Barry A."/>
            <person name="Bayul T."/>
            <person name="Berlin A."/>
            <person name="Bessette D."/>
            <person name="Bloom T."/>
            <person name="Blye J."/>
            <person name="Boguslavskiy L."/>
            <person name="Bonnet C."/>
            <person name="Boukhgalter B."/>
            <person name="Bourzgui I."/>
            <person name="Brown A."/>
            <person name="Cahill P."/>
            <person name="Channer S."/>
            <person name="Cheshatsang Y."/>
            <person name="Chuda L."/>
            <person name="Citroen M."/>
            <person name="Collymore A."/>
            <person name="Cooke P."/>
            <person name="Costello M."/>
            <person name="D'Aco K."/>
            <person name="Daza R."/>
            <person name="De Haan G."/>
            <person name="DeGray S."/>
            <person name="DeMaso C."/>
            <person name="Dhargay N."/>
            <person name="Dooley K."/>
            <person name="Dooley E."/>
            <person name="Doricent M."/>
            <person name="Dorje P."/>
            <person name="Dorjee K."/>
            <person name="Dupes A."/>
            <person name="Elong R."/>
            <person name="Falk J."/>
            <person name="Farina A."/>
            <person name="Faro S."/>
            <person name="Ferguson D."/>
            <person name="Fisher S."/>
            <person name="Foley C.D."/>
            <person name="Franke A."/>
            <person name="Friedrich D."/>
            <person name="Gadbois L."/>
            <person name="Gearin G."/>
            <person name="Gearin C.R."/>
            <person name="Giannoukos G."/>
            <person name="Goode T."/>
            <person name="Graham J."/>
            <person name="Grandbois E."/>
            <person name="Grewal S."/>
            <person name="Gyaltsen K."/>
            <person name="Hafez N."/>
            <person name="Hagos B."/>
            <person name="Hall J."/>
            <person name="Henson C."/>
            <person name="Hollinger A."/>
            <person name="Honan T."/>
            <person name="Huard M.D."/>
            <person name="Hughes L."/>
            <person name="Hurhula B."/>
            <person name="Husby M.E."/>
            <person name="Kamat A."/>
            <person name="Kanga B."/>
            <person name="Kashin S."/>
            <person name="Khazanovich D."/>
            <person name="Kisner P."/>
            <person name="Lance K."/>
            <person name="Lara M."/>
            <person name="Lee W."/>
            <person name="Lennon N."/>
            <person name="Letendre F."/>
            <person name="LeVine R."/>
            <person name="Lipovsky A."/>
            <person name="Liu X."/>
            <person name="Liu J."/>
            <person name="Liu S."/>
            <person name="Lokyitsang T."/>
            <person name="Lokyitsang Y."/>
            <person name="Lubonja R."/>
            <person name="Lui A."/>
            <person name="MacDonald P."/>
            <person name="Magnisalis V."/>
            <person name="Maru K."/>
            <person name="Matthews C."/>
            <person name="McCusker W."/>
            <person name="McDonough S."/>
            <person name="Mehta T."/>
            <person name="Meldrim J."/>
            <person name="Meneus L."/>
            <person name="Mihai O."/>
            <person name="Mihalev A."/>
            <person name="Mihova T."/>
            <person name="Mittelman R."/>
            <person name="Mlenga V."/>
            <person name="Montmayeur A."/>
            <person name="Mulrain L."/>
            <person name="Navidi A."/>
            <person name="Naylor J."/>
            <person name="Negash T."/>
            <person name="Nguyen T."/>
            <person name="Nguyen N."/>
            <person name="Nicol R."/>
            <person name="Norbu C."/>
            <person name="Norbu N."/>
            <person name="Novod N."/>
            <person name="O'Neill B."/>
            <person name="Osman S."/>
            <person name="Markiewicz E."/>
            <person name="Oyono O.L."/>
            <person name="Patti C."/>
            <person name="Phunkhang P."/>
            <person name="Pierre F."/>
            <person name="Priest M."/>
            <person name="Raghuraman S."/>
            <person name="Rege F."/>
            <person name="Reyes R."/>
            <person name="Rise C."/>
            <person name="Rogov P."/>
            <person name="Ross K."/>
            <person name="Ryan E."/>
            <person name="Settipalli S."/>
            <person name="Shea T."/>
            <person name="Sherpa N."/>
            <person name="Shi L."/>
            <person name="Shih D."/>
            <person name="Sparrow T."/>
            <person name="Spaulding J."/>
            <person name="Stalker J."/>
            <person name="Stange-Thomann N."/>
            <person name="Stavropoulos S."/>
            <person name="Stone C."/>
            <person name="Strader C."/>
            <person name="Tesfaye S."/>
            <person name="Thomson T."/>
            <person name="Thoulutsang Y."/>
            <person name="Thoulutsang D."/>
            <person name="Topham K."/>
            <person name="Topping I."/>
            <person name="Tsamla T."/>
            <person name="Vassiliev H."/>
            <person name="Vo A."/>
            <person name="Wangchuk T."/>
            <person name="Wangdi T."/>
            <person name="Weiand M."/>
            <person name="Wilkinson J."/>
            <person name="Wilson A."/>
            <person name="Yadav S."/>
            <person name="Young G."/>
            <person name="Yu Q."/>
            <person name="Zembek L."/>
            <person name="Zhong D."/>
            <person name="Zimmer A."/>
            <person name="Zwirko Z."/>
            <person name="Jaffe D.B."/>
            <person name="Alvarez P."/>
            <person name="Brockman W."/>
            <person name="Butler J."/>
            <person name="Chin C."/>
            <person name="Gnerre S."/>
            <person name="Grabherr M."/>
            <person name="Kleber M."/>
            <person name="Mauceli E."/>
            <person name="MacCallum I."/>
        </authorList>
    </citation>
    <scope>NUCLEOTIDE SEQUENCE [LARGE SCALE GENOMIC DNA]</scope>
    <source>
        <strain evidence="3">Tucson 14024-0371.13</strain>
    </source>
</reference>